<organism evidence="7 9">
    <name type="scientific">Actinomadura physcomitrii</name>
    <dbReference type="NCBI Taxonomy" id="2650748"/>
    <lineage>
        <taxon>Bacteria</taxon>
        <taxon>Bacillati</taxon>
        <taxon>Actinomycetota</taxon>
        <taxon>Actinomycetes</taxon>
        <taxon>Streptosporangiales</taxon>
        <taxon>Thermomonosporaceae</taxon>
        <taxon>Actinomadura</taxon>
    </lineage>
</organism>
<evidence type="ECO:0000256" key="3">
    <source>
        <dbReference type="ARBA" id="ARBA00022578"/>
    </source>
</evidence>
<sequence>MTKPQCVVHLVRSSLRYASKAHRSWLTRDLRQIYTAPTEAAAEQRFADFETEWGTRYPAIVRLRRDAWPTFTPFLAFPAEIRKIVYTTNAIESLNSRFRQATRRRVHFPTEQAALKVLYLVIRQPLKGRPNMTGNTTGWKAALNALSLHYGDRITLN</sequence>
<comment type="caution">
    <text evidence="7">The sequence shown here is derived from an EMBL/GenBank/DDBJ whole genome shotgun (WGS) entry which is preliminary data.</text>
</comment>
<keyword evidence="3 6" id="KW-0815">Transposition</keyword>
<dbReference type="Pfam" id="PF00872">
    <property type="entry name" value="Transposase_mut"/>
    <property type="match status" value="1"/>
</dbReference>
<proteinExistence type="inferred from homology"/>
<accession>A0A6I4MF34</accession>
<comment type="similarity">
    <text evidence="2 6">Belongs to the transposase mutator family.</text>
</comment>
<evidence type="ECO:0000256" key="5">
    <source>
        <dbReference type="ARBA" id="ARBA00023172"/>
    </source>
</evidence>
<evidence type="ECO:0000313" key="9">
    <source>
        <dbReference type="Proteomes" id="UP000462055"/>
    </source>
</evidence>
<dbReference type="Proteomes" id="UP000462055">
    <property type="component" value="Unassembled WGS sequence"/>
</dbReference>
<evidence type="ECO:0000256" key="6">
    <source>
        <dbReference type="RuleBase" id="RU365089"/>
    </source>
</evidence>
<evidence type="ECO:0000313" key="8">
    <source>
        <dbReference type="EMBL" id="MWA03067.1"/>
    </source>
</evidence>
<evidence type="ECO:0000313" key="7">
    <source>
        <dbReference type="EMBL" id="MWA02361.1"/>
    </source>
</evidence>
<evidence type="ECO:0000256" key="1">
    <source>
        <dbReference type="ARBA" id="ARBA00002190"/>
    </source>
</evidence>
<dbReference type="GO" id="GO:0004803">
    <property type="term" value="F:transposase activity"/>
    <property type="evidence" value="ECO:0007669"/>
    <property type="project" value="UniProtKB-UniRule"/>
</dbReference>
<keyword evidence="9" id="KW-1185">Reference proteome</keyword>
<dbReference type="GO" id="GO:0006313">
    <property type="term" value="P:DNA transposition"/>
    <property type="evidence" value="ECO:0007669"/>
    <property type="project" value="UniProtKB-UniRule"/>
</dbReference>
<dbReference type="InterPro" id="IPR001207">
    <property type="entry name" value="Transposase_mutator"/>
</dbReference>
<name>A0A6I4MF34_9ACTN</name>
<dbReference type="PANTHER" id="PTHR33217">
    <property type="entry name" value="TRANSPOSASE FOR INSERTION SEQUENCE ELEMENT IS1081"/>
    <property type="match status" value="1"/>
</dbReference>
<keyword evidence="6" id="KW-0814">Transposable element</keyword>
<dbReference type="PANTHER" id="PTHR33217:SF8">
    <property type="entry name" value="MUTATOR FAMILY TRANSPOSASE"/>
    <property type="match status" value="1"/>
</dbReference>
<evidence type="ECO:0000256" key="2">
    <source>
        <dbReference type="ARBA" id="ARBA00010961"/>
    </source>
</evidence>
<dbReference type="AlphaFoldDB" id="A0A6I4MF34"/>
<keyword evidence="4 6" id="KW-0238">DNA-binding</keyword>
<keyword evidence="5 6" id="KW-0233">DNA recombination</keyword>
<dbReference type="EMBL" id="WBMS02000017">
    <property type="protein sequence ID" value="MWA03067.1"/>
    <property type="molecule type" value="Genomic_DNA"/>
</dbReference>
<gene>
    <name evidence="7" type="ORF">F8568_018695</name>
    <name evidence="8" type="ORF">F8568_022355</name>
</gene>
<dbReference type="EMBL" id="WBMS02000013">
    <property type="protein sequence ID" value="MWA02361.1"/>
    <property type="molecule type" value="Genomic_DNA"/>
</dbReference>
<reference evidence="7 9" key="1">
    <citation type="submission" date="2019-12" db="EMBL/GenBank/DDBJ databases">
        <title>Actinomadura physcomitrii sp. nov., a novel actinomycete isolated from moss [Physcomitrium sphaericum (Ludw) Fuernr].</title>
        <authorList>
            <person name="Zhuang X."/>
        </authorList>
    </citation>
    <scope>NUCLEOTIDE SEQUENCE [LARGE SCALE GENOMIC DNA]</scope>
    <source>
        <strain evidence="7 9">LD22</strain>
    </source>
</reference>
<protein>
    <recommendedName>
        <fullName evidence="6">Mutator family transposase</fullName>
    </recommendedName>
</protein>
<evidence type="ECO:0000256" key="4">
    <source>
        <dbReference type="ARBA" id="ARBA00023125"/>
    </source>
</evidence>
<dbReference type="GO" id="GO:0003677">
    <property type="term" value="F:DNA binding"/>
    <property type="evidence" value="ECO:0007669"/>
    <property type="project" value="UniProtKB-UniRule"/>
</dbReference>
<comment type="function">
    <text evidence="1 6">Required for the transposition of the insertion element.</text>
</comment>